<protein>
    <submittedName>
        <fullName evidence="1">Uncharacterized protein</fullName>
    </submittedName>
</protein>
<proteinExistence type="predicted"/>
<dbReference type="EMBL" id="CAJGYO010000010">
    <property type="protein sequence ID" value="CAD6258417.1"/>
    <property type="molecule type" value="Genomic_DNA"/>
</dbReference>
<evidence type="ECO:0000313" key="2">
    <source>
        <dbReference type="Proteomes" id="UP000604825"/>
    </source>
</evidence>
<reference evidence="1" key="1">
    <citation type="submission" date="2020-10" db="EMBL/GenBank/DDBJ databases">
        <authorList>
            <person name="Han B."/>
            <person name="Lu T."/>
            <person name="Zhao Q."/>
            <person name="Huang X."/>
            <person name="Zhao Y."/>
        </authorList>
    </citation>
    <scope>NUCLEOTIDE SEQUENCE</scope>
</reference>
<organism evidence="1 2">
    <name type="scientific">Miscanthus lutarioriparius</name>
    <dbReference type="NCBI Taxonomy" id="422564"/>
    <lineage>
        <taxon>Eukaryota</taxon>
        <taxon>Viridiplantae</taxon>
        <taxon>Streptophyta</taxon>
        <taxon>Embryophyta</taxon>
        <taxon>Tracheophyta</taxon>
        <taxon>Spermatophyta</taxon>
        <taxon>Magnoliopsida</taxon>
        <taxon>Liliopsida</taxon>
        <taxon>Poales</taxon>
        <taxon>Poaceae</taxon>
        <taxon>PACMAD clade</taxon>
        <taxon>Panicoideae</taxon>
        <taxon>Andropogonodae</taxon>
        <taxon>Andropogoneae</taxon>
        <taxon>Saccharinae</taxon>
        <taxon>Miscanthus</taxon>
    </lineage>
</organism>
<keyword evidence="2" id="KW-1185">Reference proteome</keyword>
<name>A0A811QJ75_9POAL</name>
<gene>
    <name evidence="1" type="ORF">NCGR_LOCUS41892</name>
</gene>
<sequence length="229" mass="24956">MLRVLATVGAAGGVVVRLQSVDGHVEMALVALDRRHLVLDGGEIGEDGIQSGLEFVTHDRREDRELIHPPASQLGQLMYVTSESDEAAKDGYAMQWCTTESQLHLKRAHGVPQLRRYLHSSVFVLLRYAASHTILAPTAVWAPLTADAPGVAGLPCGTSLSHSLSLGHALQLLGKLSPHARPCLGHPIRLQPPTAYSVNETISSQLLTSNWQICCSGYVWLLLFLIYWP</sequence>
<evidence type="ECO:0000313" key="1">
    <source>
        <dbReference type="EMBL" id="CAD6258417.1"/>
    </source>
</evidence>
<dbReference type="AlphaFoldDB" id="A0A811QJ75"/>
<accession>A0A811QJ75</accession>
<comment type="caution">
    <text evidence="1">The sequence shown here is derived from an EMBL/GenBank/DDBJ whole genome shotgun (WGS) entry which is preliminary data.</text>
</comment>
<dbReference type="Proteomes" id="UP000604825">
    <property type="component" value="Unassembled WGS sequence"/>
</dbReference>